<dbReference type="STRING" id="67801.A0A1B0BYR6"/>
<dbReference type="VEuPathDB" id="VectorBase:GPPI044462"/>
<evidence type="ECO:0000313" key="2">
    <source>
        <dbReference type="Proteomes" id="UP000092460"/>
    </source>
</evidence>
<accession>A0A1B0BYR6</accession>
<sequence length="120" mass="13882">MVGSRTLGLKIGVEIFCLVSAQALSLYSLFMECNILYRIRHTHIAYVIMVREVDCLITLLNVQYLFQLCLELPVDKYQVERQLEGNTSLRAVLIDSIDEVYLQFRLIAETFQMAVVYNDI</sequence>
<dbReference type="Proteomes" id="UP000092460">
    <property type="component" value="Unassembled WGS sequence"/>
</dbReference>
<reference evidence="2" key="1">
    <citation type="submission" date="2015-01" db="EMBL/GenBank/DDBJ databases">
        <authorList>
            <person name="Aksoy S."/>
            <person name="Warren W."/>
            <person name="Wilson R.K."/>
        </authorList>
    </citation>
    <scope>NUCLEOTIDE SEQUENCE [LARGE SCALE GENOMIC DNA]</scope>
    <source>
        <strain evidence="2">IAEA</strain>
    </source>
</reference>
<reference evidence="1" key="2">
    <citation type="submission" date="2020-05" db="UniProtKB">
        <authorList>
            <consortium name="EnsemblMetazoa"/>
        </authorList>
    </citation>
    <scope>IDENTIFICATION</scope>
    <source>
        <strain evidence="1">IAEA</strain>
    </source>
</reference>
<dbReference type="InterPro" id="IPR036915">
    <property type="entry name" value="Cyclin-like_sf"/>
</dbReference>
<evidence type="ECO:0000313" key="1">
    <source>
        <dbReference type="EnsemblMetazoa" id="GPPI044462-PA"/>
    </source>
</evidence>
<protein>
    <submittedName>
        <fullName evidence="1">Uncharacterized protein</fullName>
    </submittedName>
</protein>
<name>A0A1B0BYR6_9MUSC</name>
<proteinExistence type="predicted"/>
<dbReference type="SUPFAM" id="SSF47954">
    <property type="entry name" value="Cyclin-like"/>
    <property type="match status" value="1"/>
</dbReference>
<dbReference type="EMBL" id="JXJN01022772">
    <property type="status" value="NOT_ANNOTATED_CDS"/>
    <property type="molecule type" value="Genomic_DNA"/>
</dbReference>
<keyword evidence="2" id="KW-1185">Reference proteome</keyword>
<dbReference type="EnsemblMetazoa" id="GPPI044462-RA">
    <property type="protein sequence ID" value="GPPI044462-PA"/>
    <property type="gene ID" value="GPPI044462"/>
</dbReference>
<organism evidence="1 2">
    <name type="scientific">Glossina palpalis gambiensis</name>
    <dbReference type="NCBI Taxonomy" id="67801"/>
    <lineage>
        <taxon>Eukaryota</taxon>
        <taxon>Metazoa</taxon>
        <taxon>Ecdysozoa</taxon>
        <taxon>Arthropoda</taxon>
        <taxon>Hexapoda</taxon>
        <taxon>Insecta</taxon>
        <taxon>Pterygota</taxon>
        <taxon>Neoptera</taxon>
        <taxon>Endopterygota</taxon>
        <taxon>Diptera</taxon>
        <taxon>Brachycera</taxon>
        <taxon>Muscomorpha</taxon>
        <taxon>Hippoboscoidea</taxon>
        <taxon>Glossinidae</taxon>
        <taxon>Glossina</taxon>
    </lineage>
</organism>
<dbReference type="AlphaFoldDB" id="A0A1B0BYR6"/>